<dbReference type="PANTHER" id="PTHR12147:SF56">
    <property type="entry name" value="AMINOPEPTIDASE YDR415C-RELATED"/>
    <property type="match status" value="1"/>
</dbReference>
<keyword evidence="9" id="KW-1185">Reference proteome</keyword>
<evidence type="ECO:0000256" key="2">
    <source>
        <dbReference type="ARBA" id="ARBA00022670"/>
    </source>
</evidence>
<evidence type="ECO:0000256" key="6">
    <source>
        <dbReference type="ARBA" id="ARBA00022833"/>
    </source>
</evidence>
<comment type="caution">
    <text evidence="8">The sequence shown here is derived from an EMBL/GenBank/DDBJ whole genome shotgun (WGS) entry which is preliminary data.</text>
</comment>
<dbReference type="SUPFAM" id="SSF53187">
    <property type="entry name" value="Zn-dependent exopeptidases"/>
    <property type="match status" value="1"/>
</dbReference>
<proteinExistence type="predicted"/>
<organism evidence="8 9">
    <name type="scientific">Granulicella aggregans</name>
    <dbReference type="NCBI Taxonomy" id="474949"/>
    <lineage>
        <taxon>Bacteria</taxon>
        <taxon>Pseudomonadati</taxon>
        <taxon>Acidobacteriota</taxon>
        <taxon>Terriglobia</taxon>
        <taxon>Terriglobales</taxon>
        <taxon>Acidobacteriaceae</taxon>
        <taxon>Granulicella</taxon>
    </lineage>
</organism>
<dbReference type="GO" id="GO:0004177">
    <property type="term" value="F:aminopeptidase activity"/>
    <property type="evidence" value="ECO:0007669"/>
    <property type="project" value="UniProtKB-KW"/>
</dbReference>
<name>A0A7W7Z9F4_9BACT</name>
<keyword evidence="1" id="KW-0031">Aminopeptidase</keyword>
<keyword evidence="2" id="KW-0645">Protease</keyword>
<dbReference type="Gene3D" id="3.40.630.10">
    <property type="entry name" value="Zn peptidases"/>
    <property type="match status" value="1"/>
</dbReference>
<dbReference type="RefSeq" id="WP_184213442.1">
    <property type="nucleotide sequence ID" value="NZ_JACHIP010000001.1"/>
</dbReference>
<evidence type="ECO:0000259" key="7">
    <source>
        <dbReference type="Pfam" id="PF04389"/>
    </source>
</evidence>
<dbReference type="EMBL" id="JACHIP010000001">
    <property type="protein sequence ID" value="MBB5055680.1"/>
    <property type="molecule type" value="Genomic_DNA"/>
</dbReference>
<accession>A0A7W7Z9F4</accession>
<protein>
    <recommendedName>
        <fullName evidence="7">Peptidase M28 domain-containing protein</fullName>
    </recommendedName>
</protein>
<evidence type="ECO:0000256" key="5">
    <source>
        <dbReference type="ARBA" id="ARBA00022801"/>
    </source>
</evidence>
<dbReference type="Gene3D" id="3.50.30.30">
    <property type="match status" value="1"/>
</dbReference>
<dbReference type="InterPro" id="IPR045175">
    <property type="entry name" value="M28_fam"/>
</dbReference>
<keyword evidence="4" id="KW-0732">Signal</keyword>
<feature type="domain" description="Peptidase M28" evidence="7">
    <location>
        <begin position="250"/>
        <end position="440"/>
    </location>
</feature>
<keyword evidence="3" id="KW-0479">Metal-binding</keyword>
<dbReference type="GO" id="GO:0046872">
    <property type="term" value="F:metal ion binding"/>
    <property type="evidence" value="ECO:0007669"/>
    <property type="project" value="UniProtKB-KW"/>
</dbReference>
<dbReference type="AlphaFoldDB" id="A0A7W7Z9F4"/>
<dbReference type="GO" id="GO:0006508">
    <property type="term" value="P:proteolysis"/>
    <property type="evidence" value="ECO:0007669"/>
    <property type="project" value="UniProtKB-KW"/>
</dbReference>
<evidence type="ECO:0000256" key="4">
    <source>
        <dbReference type="ARBA" id="ARBA00022729"/>
    </source>
</evidence>
<dbReference type="PANTHER" id="PTHR12147">
    <property type="entry name" value="METALLOPEPTIDASE M28 FAMILY MEMBER"/>
    <property type="match status" value="1"/>
</dbReference>
<reference evidence="8 9" key="1">
    <citation type="submission" date="2020-08" db="EMBL/GenBank/DDBJ databases">
        <title>Genomic Encyclopedia of Type Strains, Phase IV (KMG-V): Genome sequencing to study the core and pangenomes of soil and plant-associated prokaryotes.</title>
        <authorList>
            <person name="Whitman W."/>
        </authorList>
    </citation>
    <scope>NUCLEOTIDE SEQUENCE [LARGE SCALE GENOMIC DNA]</scope>
    <source>
        <strain evidence="8 9">M8UP14</strain>
    </source>
</reference>
<dbReference type="GO" id="GO:0008235">
    <property type="term" value="F:metalloexopeptidase activity"/>
    <property type="evidence" value="ECO:0007669"/>
    <property type="project" value="InterPro"/>
</dbReference>
<sequence>MKIVAGCGFRSIQRLLAVALLASVVDAGAQQGWVVRPEWVRAHEEFLASDALAGRGSATRDEQIAAEYVASEFVAYGLKPAPGMSGMIQAVDVVAPDLDGKATLTAGDVSLAEGTDLRVLFPSGVGANGPLIRLAAADAPQANIPRGSIVLLTDLPPNTNGLRNSFFLRGSGAAVVLFAENDALRAYLAKNPHPHQLMRLDQELGDTTPLPATVAAVSATAMARLLAEKPGTVATLTVHALLAKPRKTYNAIGYLVGSDPAAGTILLSAHLDHLGTVSTPANGDAIYNGANDDASGTTAVLELAHALAAGPQPRRSVLFVCYGSEEAGELGSEFFGKHPPIPLSQLVTNIEFEMIGSQDPKMPKGTLLFTGWERSNLGPALKEHGALVGPDPYPEQHFFQRSDNYQLALQGVVAHTAAGWGTPPTYHQANDDLAHLDLGFMTGAIQSLVEPMRWLATSDFKPSWNAGGQPKR</sequence>
<dbReference type="InterPro" id="IPR007484">
    <property type="entry name" value="Peptidase_M28"/>
</dbReference>
<keyword evidence="6" id="KW-0862">Zinc</keyword>
<evidence type="ECO:0000256" key="3">
    <source>
        <dbReference type="ARBA" id="ARBA00022723"/>
    </source>
</evidence>
<dbReference type="Pfam" id="PF04389">
    <property type="entry name" value="Peptidase_M28"/>
    <property type="match status" value="1"/>
</dbReference>
<evidence type="ECO:0000313" key="8">
    <source>
        <dbReference type="EMBL" id="MBB5055680.1"/>
    </source>
</evidence>
<evidence type="ECO:0000256" key="1">
    <source>
        <dbReference type="ARBA" id="ARBA00022438"/>
    </source>
</evidence>
<evidence type="ECO:0000313" key="9">
    <source>
        <dbReference type="Proteomes" id="UP000540989"/>
    </source>
</evidence>
<gene>
    <name evidence="8" type="ORF">HDF16_000349</name>
</gene>
<keyword evidence="5" id="KW-0378">Hydrolase</keyword>
<dbReference type="Proteomes" id="UP000540989">
    <property type="component" value="Unassembled WGS sequence"/>
</dbReference>